<evidence type="ECO:0000313" key="2">
    <source>
        <dbReference type="EMBL" id="KAF5860110.1"/>
    </source>
</evidence>
<dbReference type="GO" id="GO:0005794">
    <property type="term" value="C:Golgi apparatus"/>
    <property type="evidence" value="ECO:0007669"/>
    <property type="project" value="TreeGrafter"/>
</dbReference>
<protein>
    <submittedName>
        <fullName evidence="2">Uncharacterized protein</fullName>
    </submittedName>
</protein>
<dbReference type="EMBL" id="SPNV01000141">
    <property type="protein sequence ID" value="KAF5860110.1"/>
    <property type="molecule type" value="Genomic_DNA"/>
</dbReference>
<keyword evidence="1" id="KW-0472">Membrane</keyword>
<feature type="transmembrane region" description="Helical" evidence="1">
    <location>
        <begin position="165"/>
        <end position="186"/>
    </location>
</feature>
<reference evidence="2 3" key="1">
    <citation type="submission" date="2019-04" db="EMBL/GenBank/DDBJ databases">
        <title>Aspergillus burnettii sp. nov., novel species from soil in southeast Queensland.</title>
        <authorList>
            <person name="Gilchrist C.L.M."/>
            <person name="Pitt J.I."/>
            <person name="Lange L."/>
            <person name="Lacey H.J."/>
            <person name="Vuong D."/>
            <person name="Midgley D.J."/>
            <person name="Greenfield P."/>
            <person name="Bradbury M."/>
            <person name="Lacey E."/>
            <person name="Busk P.K."/>
            <person name="Pilgaard B."/>
            <person name="Chooi Y.H."/>
            <person name="Piggott A.M."/>
        </authorList>
    </citation>
    <scope>NUCLEOTIDE SEQUENCE [LARGE SCALE GENOMIC DNA]</scope>
    <source>
        <strain evidence="2 3">FRR 5400</strain>
    </source>
</reference>
<dbReference type="InterPro" id="IPR040410">
    <property type="entry name" value="UPF0658_Golgi"/>
</dbReference>
<comment type="caution">
    <text evidence="2">The sequence shown here is derived from an EMBL/GenBank/DDBJ whole genome shotgun (WGS) entry which is preliminary data.</text>
</comment>
<feature type="transmembrane region" description="Helical" evidence="1">
    <location>
        <begin position="129"/>
        <end position="150"/>
    </location>
</feature>
<dbReference type="AlphaFoldDB" id="A0A8H6A3V6"/>
<name>A0A8H6A3V6_PETAA</name>
<feature type="transmembrane region" description="Helical" evidence="1">
    <location>
        <begin position="103"/>
        <end position="122"/>
    </location>
</feature>
<evidence type="ECO:0000313" key="3">
    <source>
        <dbReference type="Proteomes" id="UP000541154"/>
    </source>
</evidence>
<feature type="transmembrane region" description="Helical" evidence="1">
    <location>
        <begin position="35"/>
        <end position="53"/>
    </location>
</feature>
<keyword evidence="1" id="KW-1133">Transmembrane helix</keyword>
<dbReference type="PANTHER" id="PTHR34391">
    <property type="entry name" value="UPF0658 GOLGI APPARATUS MEMBRANE PROTEIN C1952.10C-RELATED"/>
    <property type="match status" value="1"/>
</dbReference>
<accession>A0A8H6A3V6</accession>
<sequence>MRETTHTLQFNYDIVGRPLANPTRDIWISMQPAEILIPLVLGLASLTIIPIAYRLHKDYAWAIYKSIYGSADLRLRFVFFFLVRLAIQYNLIDVHFQELEYSLTTAIIPATILIMFFGIYCVKSELRLGMGIVIVSLLGLMAYLLSRIIILCGNTQRANTPGKEMMLLFAVVTLAFIVTALVTGTIRVHVFSYIIRTEPYGKVEAKADSFDLDTKPTIFKDNMTSEFKRLQRNRWEIINIWRPLKQVPRDHLSVSDSLSFPGENLIEICGRVPGMEEEGDGGSTNGAGFGVLYATYSTG</sequence>
<proteinExistence type="predicted"/>
<keyword evidence="3" id="KW-1185">Reference proteome</keyword>
<keyword evidence="1" id="KW-0812">Transmembrane</keyword>
<feature type="transmembrane region" description="Helical" evidence="1">
    <location>
        <begin position="73"/>
        <end position="91"/>
    </location>
</feature>
<dbReference type="PANTHER" id="PTHR34391:SF1">
    <property type="entry name" value="UPF0658 GOLGI APPARATUS MEMBRANE PROTEIN C1952.10C-RELATED"/>
    <property type="match status" value="1"/>
</dbReference>
<gene>
    <name evidence="2" type="ORF">ETB97_002017</name>
</gene>
<evidence type="ECO:0000256" key="1">
    <source>
        <dbReference type="SAM" id="Phobius"/>
    </source>
</evidence>
<dbReference type="Proteomes" id="UP000541154">
    <property type="component" value="Unassembled WGS sequence"/>
</dbReference>
<organism evidence="2 3">
    <name type="scientific">Petromyces alliaceus</name>
    <name type="common">Aspergillus alliaceus</name>
    <dbReference type="NCBI Taxonomy" id="209559"/>
    <lineage>
        <taxon>Eukaryota</taxon>
        <taxon>Fungi</taxon>
        <taxon>Dikarya</taxon>
        <taxon>Ascomycota</taxon>
        <taxon>Pezizomycotina</taxon>
        <taxon>Eurotiomycetes</taxon>
        <taxon>Eurotiomycetidae</taxon>
        <taxon>Eurotiales</taxon>
        <taxon>Aspergillaceae</taxon>
        <taxon>Aspergillus</taxon>
        <taxon>Aspergillus subgen. Circumdati</taxon>
    </lineage>
</organism>